<dbReference type="EMBL" id="JBHRSL010000002">
    <property type="protein sequence ID" value="MFC3051045.1"/>
    <property type="molecule type" value="Genomic_DNA"/>
</dbReference>
<dbReference type="PANTHER" id="PTHR34309">
    <property type="entry name" value="SLR1406 PROTEIN"/>
    <property type="match status" value="1"/>
</dbReference>
<reference evidence="2" key="1">
    <citation type="journal article" date="2019" name="Int. J. Syst. Evol. Microbiol.">
        <title>The Global Catalogue of Microorganisms (GCM) 10K type strain sequencing project: providing services to taxonomists for standard genome sequencing and annotation.</title>
        <authorList>
            <consortium name="The Broad Institute Genomics Platform"/>
            <consortium name="The Broad Institute Genome Sequencing Center for Infectious Disease"/>
            <person name="Wu L."/>
            <person name="Ma J."/>
        </authorList>
    </citation>
    <scope>NUCLEOTIDE SEQUENCE [LARGE SCALE GENOMIC DNA]</scope>
    <source>
        <strain evidence="2">KCTC 62164</strain>
    </source>
</reference>
<dbReference type="SUPFAM" id="SSF143744">
    <property type="entry name" value="GlcG-like"/>
    <property type="match status" value="1"/>
</dbReference>
<evidence type="ECO:0000313" key="1">
    <source>
        <dbReference type="EMBL" id="MFC3051045.1"/>
    </source>
</evidence>
<dbReference type="InterPro" id="IPR005624">
    <property type="entry name" value="PduO/GlcC-like"/>
</dbReference>
<organism evidence="1 2">
    <name type="scientific">Kordiimonas pumila</name>
    <dbReference type="NCBI Taxonomy" id="2161677"/>
    <lineage>
        <taxon>Bacteria</taxon>
        <taxon>Pseudomonadati</taxon>
        <taxon>Pseudomonadota</taxon>
        <taxon>Alphaproteobacteria</taxon>
        <taxon>Kordiimonadales</taxon>
        <taxon>Kordiimonadaceae</taxon>
        <taxon>Kordiimonas</taxon>
    </lineage>
</organism>
<comment type="caution">
    <text evidence="1">The sequence shown here is derived from an EMBL/GenBank/DDBJ whole genome shotgun (WGS) entry which is preliminary data.</text>
</comment>
<sequence length="172" mass="18294">MVALKAFKPITVVLTLLLVLTGAAFISQKSWAQVVTTKTVSLKLAERLITACEIAARSKKLSMSLSVVDYTGNPVMIKRMDGASYKTLEVATGKAKTAALLGVPSAALQELVDNGKLSYLTIPDMIMIRGGLPIMDGDDVIGGFAASGSTEVQDEDCVQSALQKWDLEKSND</sequence>
<name>A0ABV7D2T0_9PROT</name>
<keyword evidence="2" id="KW-1185">Reference proteome</keyword>
<dbReference type="Proteomes" id="UP001595444">
    <property type="component" value="Unassembled WGS sequence"/>
</dbReference>
<evidence type="ECO:0000313" key="2">
    <source>
        <dbReference type="Proteomes" id="UP001595444"/>
    </source>
</evidence>
<dbReference type="InterPro" id="IPR052517">
    <property type="entry name" value="GlcG_carb_metab_protein"/>
</dbReference>
<gene>
    <name evidence="1" type="ORF">ACFOKA_03905</name>
</gene>
<dbReference type="Gene3D" id="3.30.450.150">
    <property type="entry name" value="Haem-degrading domain"/>
    <property type="match status" value="1"/>
</dbReference>
<dbReference type="RefSeq" id="WP_194212129.1">
    <property type="nucleotide sequence ID" value="NZ_CP061205.1"/>
</dbReference>
<dbReference type="InterPro" id="IPR038084">
    <property type="entry name" value="PduO/GlcC-like_sf"/>
</dbReference>
<accession>A0ABV7D2T0</accession>
<dbReference type="PANTHER" id="PTHR34309:SF10">
    <property type="entry name" value="SLR1406 PROTEIN"/>
    <property type="match status" value="1"/>
</dbReference>
<dbReference type="Pfam" id="PF03928">
    <property type="entry name" value="HbpS-like"/>
    <property type="match status" value="1"/>
</dbReference>
<protein>
    <submittedName>
        <fullName evidence="1">Heme-binding protein</fullName>
    </submittedName>
</protein>
<proteinExistence type="predicted"/>